<dbReference type="AlphaFoldDB" id="A0A6G7PTI3"/>
<evidence type="ECO:0000256" key="10">
    <source>
        <dbReference type="ARBA" id="ARBA00022989"/>
    </source>
</evidence>
<dbReference type="Pfam" id="PF13185">
    <property type="entry name" value="GAF_2"/>
    <property type="match status" value="1"/>
</dbReference>
<keyword evidence="4" id="KW-0597">Phosphoprotein</keyword>
<dbReference type="InterPro" id="IPR013656">
    <property type="entry name" value="PAS_4"/>
</dbReference>
<keyword evidence="5" id="KW-0808">Transferase</keyword>
<reference evidence="13 14" key="1">
    <citation type="submission" date="2020-02" db="EMBL/GenBank/DDBJ databases">
        <title>Genome analysis of Thermosulfuriphilus ammonigenes ST65T, an anaerobic thermophilic chemolithoautotrophic bacterium isolated from a deep-sea hydrothermal vent.</title>
        <authorList>
            <person name="Slobodkina G."/>
            <person name="Allioux M."/>
            <person name="Merkel A."/>
            <person name="Alain K."/>
            <person name="Jebbar M."/>
            <person name="Slobodkin A."/>
        </authorList>
    </citation>
    <scope>NUCLEOTIDE SEQUENCE [LARGE SCALE GENOMIC DNA]</scope>
    <source>
        <strain evidence="13 14">ST65</strain>
    </source>
</reference>
<dbReference type="RefSeq" id="WP_166030981.1">
    <property type="nucleotide sequence ID" value="NZ_CP048877.1"/>
</dbReference>
<dbReference type="InterPro" id="IPR001789">
    <property type="entry name" value="Sig_transdc_resp-reg_receiver"/>
</dbReference>
<evidence type="ECO:0000256" key="9">
    <source>
        <dbReference type="ARBA" id="ARBA00022840"/>
    </source>
</evidence>
<keyword evidence="7" id="KW-0547">Nucleotide-binding</keyword>
<dbReference type="Gene3D" id="3.30.565.10">
    <property type="entry name" value="Histidine kinase-like ATPase, C-terminal domain"/>
    <property type="match status" value="1"/>
</dbReference>
<dbReference type="SUPFAM" id="SSF47384">
    <property type="entry name" value="Homodimeric domain of signal transducing histidine kinase"/>
    <property type="match status" value="1"/>
</dbReference>
<dbReference type="PROSITE" id="PS50109">
    <property type="entry name" value="HIS_KIN"/>
    <property type="match status" value="1"/>
</dbReference>
<evidence type="ECO:0000313" key="14">
    <source>
        <dbReference type="Proteomes" id="UP000502179"/>
    </source>
</evidence>
<dbReference type="Pfam" id="PF08448">
    <property type="entry name" value="PAS_4"/>
    <property type="match status" value="1"/>
</dbReference>
<dbReference type="GO" id="GO:0016020">
    <property type="term" value="C:membrane"/>
    <property type="evidence" value="ECO:0007669"/>
    <property type="project" value="UniProtKB-SubCell"/>
</dbReference>
<keyword evidence="11" id="KW-0902">Two-component regulatory system</keyword>
<dbReference type="InterPro" id="IPR000014">
    <property type="entry name" value="PAS"/>
</dbReference>
<evidence type="ECO:0000256" key="1">
    <source>
        <dbReference type="ARBA" id="ARBA00000085"/>
    </source>
</evidence>
<protein>
    <recommendedName>
        <fullName evidence="3">histidine kinase</fullName>
        <ecNumber evidence="3">2.7.13.3</ecNumber>
    </recommendedName>
</protein>
<evidence type="ECO:0000256" key="12">
    <source>
        <dbReference type="ARBA" id="ARBA00023136"/>
    </source>
</evidence>
<dbReference type="FunFam" id="3.30.565.10:FF:000010">
    <property type="entry name" value="Sensor histidine kinase RcsC"/>
    <property type="match status" value="1"/>
</dbReference>
<dbReference type="SMART" id="SM00388">
    <property type="entry name" value="HisKA"/>
    <property type="match status" value="1"/>
</dbReference>
<organism evidence="13 14">
    <name type="scientific">Thermosulfuriphilus ammonigenes</name>
    <dbReference type="NCBI Taxonomy" id="1936021"/>
    <lineage>
        <taxon>Bacteria</taxon>
        <taxon>Pseudomonadati</taxon>
        <taxon>Thermodesulfobacteriota</taxon>
        <taxon>Thermodesulfobacteria</taxon>
        <taxon>Thermodesulfobacteriales</taxon>
        <taxon>Thermodesulfobacteriaceae</taxon>
        <taxon>Thermosulfuriphilus</taxon>
    </lineage>
</organism>
<sequence>MKDNIRSSGLYDEKGLLTYAMLDQAYHATPCPTRIIDLNGRILSQNRAMNQIVKVVGDEYQGKYCYELLRTIEVCQTDLCPLRQIEAGRQIVTLNADRETFDGHSFPAKIMAAPFRDPEGKIIGIIEITFDLTEHVEIIQQLEATNQSLQIIQRELEAYSQFVTELVKEIRLDSLAHKALKGLVQESQSQLGIIYLLDGQDGDQLLKPLTTWGIEGSPPVFSVGQGLSGQVAKDGSPLFLREVPEDYFRIGSGLGESPPRSLALFPLKVGDQLVGLVELASIQDLSPKEAFLKGLINQLAIALFNAVSRQKIEELNLELQEKNRLLELQNEELQAQSEELMAQAEEIQSQAEELAAQRDVLEKKNLEIEEANRLKSEFLSNMSHELRTPLNAVLGMARLMLDEAAGPLTERQREYLEVIIRNGNSLLELINDILDLNRIESGKIDISFAEFSLDDLLKDVESSIRPLAEKKNLRFILSSQEAPKTIVTDQKRLRQILINLLSNAVKFTEEGEVELKIRFKEGPERDFVCFEVRDTGIGIPPGQEKVIFEAFRQINGSITRKYGGSGLGLHIVKKLTELLGGEISVRSQPGKGSVFSLTLPRDRRSKRRPSDESWKALVKQALHKEVDPQVKTSGEEKKVLVVDDDMIVIRELGVLLRSTGWRLFFAFDGQGGLKIAQEKRPDLIILDLKMPIMDGFTFLEHLVKDPEIADIPVIVLTSMDLNEAQIRELKGNIQGIIYKGNIGREELINQIKKALDSMASPELVKEPPPARIRPGGRKILVAEDNPDNQYFIEEILKRHGFKIIRALNGREAIELASLERPDLILMDIQMPEISGLEAGQLIRRLPGLEDVPIIALTAKAMAGDREKILASGCNDYIAKPFVPEDLINVVYKWLPKN</sequence>
<dbReference type="SMART" id="SM00387">
    <property type="entry name" value="HATPase_c"/>
    <property type="match status" value="1"/>
</dbReference>
<dbReference type="GO" id="GO:0000155">
    <property type="term" value="F:phosphorelay sensor kinase activity"/>
    <property type="evidence" value="ECO:0007669"/>
    <property type="project" value="InterPro"/>
</dbReference>
<dbReference type="GO" id="GO:0005524">
    <property type="term" value="F:ATP binding"/>
    <property type="evidence" value="ECO:0007669"/>
    <property type="project" value="UniProtKB-KW"/>
</dbReference>
<dbReference type="InterPro" id="IPR035965">
    <property type="entry name" value="PAS-like_dom_sf"/>
</dbReference>
<dbReference type="Proteomes" id="UP000502179">
    <property type="component" value="Chromosome"/>
</dbReference>
<dbReference type="InterPro" id="IPR036890">
    <property type="entry name" value="HATPase_C_sf"/>
</dbReference>
<dbReference type="PROSITE" id="PS50110">
    <property type="entry name" value="RESPONSE_REGULATORY"/>
    <property type="match status" value="2"/>
</dbReference>
<dbReference type="Gene3D" id="3.30.450.40">
    <property type="match status" value="1"/>
</dbReference>
<keyword evidence="12" id="KW-0472">Membrane</keyword>
<dbReference type="Gene3D" id="3.40.50.2300">
    <property type="match status" value="2"/>
</dbReference>
<dbReference type="CDD" id="cd00082">
    <property type="entry name" value="HisKA"/>
    <property type="match status" value="1"/>
</dbReference>
<comment type="catalytic activity">
    <reaction evidence="1">
        <text>ATP + protein L-histidine = ADP + protein N-phospho-L-histidine.</text>
        <dbReference type="EC" id="2.7.13.3"/>
    </reaction>
</comment>
<name>A0A6G7PTI3_9BACT</name>
<keyword evidence="8" id="KW-0418">Kinase</keyword>
<dbReference type="EC" id="2.7.13.3" evidence="3"/>
<dbReference type="PANTHER" id="PTHR45339">
    <property type="entry name" value="HYBRID SIGNAL TRANSDUCTION HISTIDINE KINASE J"/>
    <property type="match status" value="1"/>
</dbReference>
<dbReference type="InterPro" id="IPR003594">
    <property type="entry name" value="HATPase_dom"/>
</dbReference>
<evidence type="ECO:0000313" key="13">
    <source>
        <dbReference type="EMBL" id="QIJ70758.1"/>
    </source>
</evidence>
<keyword evidence="10" id="KW-1133">Transmembrane helix</keyword>
<gene>
    <name evidence="13" type="ORF">G4V39_00065</name>
</gene>
<dbReference type="FunFam" id="1.10.287.130:FF:000004">
    <property type="entry name" value="Ethylene receptor 1"/>
    <property type="match status" value="1"/>
</dbReference>
<dbReference type="SUPFAM" id="SSF55785">
    <property type="entry name" value="PYP-like sensor domain (PAS domain)"/>
    <property type="match status" value="1"/>
</dbReference>
<accession>A0A6G7PTI3</accession>
<dbReference type="SMART" id="SM00448">
    <property type="entry name" value="REC"/>
    <property type="match status" value="2"/>
</dbReference>
<evidence type="ECO:0000256" key="11">
    <source>
        <dbReference type="ARBA" id="ARBA00023012"/>
    </source>
</evidence>
<dbReference type="Gene3D" id="3.30.450.20">
    <property type="entry name" value="PAS domain"/>
    <property type="match status" value="1"/>
</dbReference>
<dbReference type="Gene3D" id="1.10.287.130">
    <property type="match status" value="1"/>
</dbReference>
<dbReference type="InterPro" id="IPR003018">
    <property type="entry name" value="GAF"/>
</dbReference>
<keyword evidence="9" id="KW-0067">ATP-binding</keyword>
<proteinExistence type="predicted"/>
<dbReference type="PANTHER" id="PTHR45339:SF1">
    <property type="entry name" value="HYBRID SIGNAL TRANSDUCTION HISTIDINE KINASE J"/>
    <property type="match status" value="1"/>
</dbReference>
<dbReference type="PRINTS" id="PR00344">
    <property type="entry name" value="BCTRLSENSOR"/>
</dbReference>
<dbReference type="InterPro" id="IPR011006">
    <property type="entry name" value="CheY-like_superfamily"/>
</dbReference>
<dbReference type="SMART" id="SM00065">
    <property type="entry name" value="GAF"/>
    <property type="match status" value="1"/>
</dbReference>
<evidence type="ECO:0000256" key="7">
    <source>
        <dbReference type="ARBA" id="ARBA00022741"/>
    </source>
</evidence>
<dbReference type="NCBIfam" id="TIGR00229">
    <property type="entry name" value="sensory_box"/>
    <property type="match status" value="1"/>
</dbReference>
<dbReference type="Pfam" id="PF00072">
    <property type="entry name" value="Response_reg"/>
    <property type="match status" value="2"/>
</dbReference>
<evidence type="ECO:0000256" key="5">
    <source>
        <dbReference type="ARBA" id="ARBA00022679"/>
    </source>
</evidence>
<dbReference type="KEGG" id="tav:G4V39_00065"/>
<keyword evidence="6" id="KW-0812">Transmembrane</keyword>
<dbReference type="InterPro" id="IPR005467">
    <property type="entry name" value="His_kinase_dom"/>
</dbReference>
<evidence type="ECO:0000256" key="2">
    <source>
        <dbReference type="ARBA" id="ARBA00004370"/>
    </source>
</evidence>
<comment type="subcellular location">
    <subcellularLocation>
        <location evidence="2">Membrane</location>
    </subcellularLocation>
</comment>
<evidence type="ECO:0000256" key="4">
    <source>
        <dbReference type="ARBA" id="ARBA00022553"/>
    </source>
</evidence>
<evidence type="ECO:0000256" key="3">
    <source>
        <dbReference type="ARBA" id="ARBA00012438"/>
    </source>
</evidence>
<dbReference type="EMBL" id="CP048877">
    <property type="protein sequence ID" value="QIJ70758.1"/>
    <property type="molecule type" value="Genomic_DNA"/>
</dbReference>
<dbReference type="SUPFAM" id="SSF52172">
    <property type="entry name" value="CheY-like"/>
    <property type="match status" value="2"/>
</dbReference>
<evidence type="ECO:0000256" key="6">
    <source>
        <dbReference type="ARBA" id="ARBA00022692"/>
    </source>
</evidence>
<dbReference type="CDD" id="cd16922">
    <property type="entry name" value="HATPase_EvgS-ArcB-TorS-like"/>
    <property type="match status" value="1"/>
</dbReference>
<dbReference type="Pfam" id="PF00512">
    <property type="entry name" value="HisKA"/>
    <property type="match status" value="1"/>
</dbReference>
<dbReference type="InterPro" id="IPR004358">
    <property type="entry name" value="Sig_transdc_His_kin-like_C"/>
</dbReference>
<dbReference type="SUPFAM" id="SSF55781">
    <property type="entry name" value="GAF domain-like"/>
    <property type="match status" value="1"/>
</dbReference>
<dbReference type="SUPFAM" id="SSF55874">
    <property type="entry name" value="ATPase domain of HSP90 chaperone/DNA topoisomerase II/histidine kinase"/>
    <property type="match status" value="1"/>
</dbReference>
<dbReference type="InterPro" id="IPR003661">
    <property type="entry name" value="HisK_dim/P_dom"/>
</dbReference>
<evidence type="ECO:0000256" key="8">
    <source>
        <dbReference type="ARBA" id="ARBA00022777"/>
    </source>
</evidence>
<dbReference type="PROSITE" id="PS50113">
    <property type="entry name" value="PAC"/>
    <property type="match status" value="1"/>
</dbReference>
<dbReference type="InterPro" id="IPR036097">
    <property type="entry name" value="HisK_dim/P_sf"/>
</dbReference>
<keyword evidence="14" id="KW-1185">Reference proteome</keyword>
<dbReference type="Pfam" id="PF02518">
    <property type="entry name" value="HATPase_c"/>
    <property type="match status" value="1"/>
</dbReference>
<dbReference type="InterPro" id="IPR000700">
    <property type="entry name" value="PAS-assoc_C"/>
</dbReference>
<dbReference type="InterPro" id="IPR029016">
    <property type="entry name" value="GAF-like_dom_sf"/>
</dbReference>